<evidence type="ECO:0000313" key="3">
    <source>
        <dbReference type="WBParaSite" id="PSAMB.scaffold4179size15401.g23680.t1"/>
    </source>
</evidence>
<evidence type="ECO:0000313" key="2">
    <source>
        <dbReference type="Proteomes" id="UP000887566"/>
    </source>
</evidence>
<organism evidence="2 3">
    <name type="scientific">Plectus sambesii</name>
    <dbReference type="NCBI Taxonomy" id="2011161"/>
    <lineage>
        <taxon>Eukaryota</taxon>
        <taxon>Metazoa</taxon>
        <taxon>Ecdysozoa</taxon>
        <taxon>Nematoda</taxon>
        <taxon>Chromadorea</taxon>
        <taxon>Plectida</taxon>
        <taxon>Plectina</taxon>
        <taxon>Plectoidea</taxon>
        <taxon>Plectidae</taxon>
        <taxon>Plectus</taxon>
    </lineage>
</organism>
<feature type="region of interest" description="Disordered" evidence="1">
    <location>
        <begin position="16"/>
        <end position="56"/>
    </location>
</feature>
<proteinExistence type="predicted"/>
<name>A0A914WI20_9BILA</name>
<dbReference type="AlphaFoldDB" id="A0A914WI20"/>
<sequence>MSTKGPNCYATVKLKNGPVDRQTRRTNSIRPRPTVSDGESPMCGGAHRQSGRPSLHTTEGNAVFDCDSRAAYTKVTLLTDCEGNIVRPNRVIIVPPPVGEATVECDLKCKMDKHLEKLRDYVVAVWERIKLTYDDVDKDKIINDIKEFIRKLLNK</sequence>
<accession>A0A914WI20</accession>
<evidence type="ECO:0000256" key="1">
    <source>
        <dbReference type="SAM" id="MobiDB-lite"/>
    </source>
</evidence>
<dbReference type="Proteomes" id="UP000887566">
    <property type="component" value="Unplaced"/>
</dbReference>
<keyword evidence="2" id="KW-1185">Reference proteome</keyword>
<reference evidence="3" key="1">
    <citation type="submission" date="2022-11" db="UniProtKB">
        <authorList>
            <consortium name="WormBaseParasite"/>
        </authorList>
    </citation>
    <scope>IDENTIFICATION</scope>
</reference>
<protein>
    <submittedName>
        <fullName evidence="3">Uncharacterized protein</fullName>
    </submittedName>
</protein>
<dbReference type="WBParaSite" id="PSAMB.scaffold4179size15401.g23680.t1">
    <property type="protein sequence ID" value="PSAMB.scaffold4179size15401.g23680.t1"/>
    <property type="gene ID" value="PSAMB.scaffold4179size15401.g23680"/>
</dbReference>